<dbReference type="KEGG" id="ddu:GF1_21640"/>
<evidence type="ECO:0000256" key="1">
    <source>
        <dbReference type="SAM" id="Phobius"/>
    </source>
</evidence>
<dbReference type="Proteomes" id="UP001063350">
    <property type="component" value="Chromosome"/>
</dbReference>
<protein>
    <recommendedName>
        <fullName evidence="4">Type II secretion system protein GspN</fullName>
    </recommendedName>
</protein>
<gene>
    <name evidence="2" type="ORF">GF1_21640</name>
</gene>
<feature type="transmembrane region" description="Helical" evidence="1">
    <location>
        <begin position="7"/>
        <end position="29"/>
    </location>
</feature>
<reference evidence="2" key="1">
    <citation type="submission" date="2020-12" db="EMBL/GenBank/DDBJ databases">
        <title>Desulfobium dissulfuricans gen. nov., sp. nov., a novel mesophilic, sulfate-reducing bacterium isolated from a deep-sea hydrothermal vent.</title>
        <authorList>
            <person name="Hashimoto Y."/>
            <person name="Tame A."/>
            <person name="Sawayama S."/>
            <person name="Miyazaki J."/>
            <person name="Takai K."/>
            <person name="Nakagawa S."/>
        </authorList>
    </citation>
    <scope>NUCLEOTIDE SEQUENCE</scope>
    <source>
        <strain evidence="2">GF1</strain>
    </source>
</reference>
<dbReference type="InterPro" id="IPR030925">
    <property type="entry name" value="T2SS_GspN_Lepto"/>
</dbReference>
<proteinExistence type="predicted"/>
<sequence length="309" mass="35003">MRFVRRILAMAGYLLYGVVVLVLLLWWLFPAESARTWLEYRLQEAYPALSWEVGSVRLQLPDRAVVQDIRVKDWENDKIEWLRVERAQVRPDYVASLRRQRPVFFYRLELLGGTMTGEVILGRSGRLACIGKLARLQVAGLAQFQQLLGRQVSGLLSGRYKCQIGPTEKGLGQLQGHFYFFLEDGKVTMREPVLGHKVFPFQKIELTLEQRGRELVVKDGQVRSRLLKAIFSGTVQLQPQLTASSLKLHGMITPLPELLGGIRDDAATASIRERLQQGKLPFGVKGTLLEPGIRFPASPFPPKTLEGQR</sequence>
<keyword evidence="1" id="KW-0472">Membrane</keyword>
<keyword evidence="1" id="KW-1133">Transmembrane helix</keyword>
<accession>A0A915U1Q6</accession>
<dbReference type="AlphaFoldDB" id="A0A915U1Q6"/>
<organism evidence="2 3">
    <name type="scientific">Desulfolithobacter dissulfuricans</name>
    <dbReference type="NCBI Taxonomy" id="2795293"/>
    <lineage>
        <taxon>Bacteria</taxon>
        <taxon>Pseudomonadati</taxon>
        <taxon>Thermodesulfobacteriota</taxon>
        <taxon>Desulfobulbia</taxon>
        <taxon>Desulfobulbales</taxon>
        <taxon>Desulfobulbaceae</taxon>
        <taxon>Desulfolithobacter</taxon>
    </lineage>
</organism>
<dbReference type="NCBIfam" id="TIGR04411">
    <property type="entry name" value="T2SS_GspN_Lepto"/>
    <property type="match status" value="1"/>
</dbReference>
<evidence type="ECO:0000313" key="2">
    <source>
        <dbReference type="EMBL" id="BCO09788.1"/>
    </source>
</evidence>
<evidence type="ECO:0000313" key="3">
    <source>
        <dbReference type="Proteomes" id="UP001063350"/>
    </source>
</evidence>
<keyword evidence="3" id="KW-1185">Reference proteome</keyword>
<evidence type="ECO:0008006" key="4">
    <source>
        <dbReference type="Google" id="ProtNLM"/>
    </source>
</evidence>
<dbReference type="EMBL" id="AP024233">
    <property type="protein sequence ID" value="BCO09788.1"/>
    <property type="molecule type" value="Genomic_DNA"/>
</dbReference>
<dbReference type="RefSeq" id="WP_267926537.1">
    <property type="nucleotide sequence ID" value="NZ_AP024233.1"/>
</dbReference>
<keyword evidence="1" id="KW-0812">Transmembrane</keyword>
<name>A0A915U1Q6_9BACT</name>